<dbReference type="SUPFAM" id="SSF52540">
    <property type="entry name" value="P-loop containing nucleoside triphosphate hydrolases"/>
    <property type="match status" value="1"/>
</dbReference>
<dbReference type="GO" id="GO:0009264">
    <property type="term" value="P:deoxyribonucleotide catabolic process"/>
    <property type="evidence" value="ECO:0007669"/>
    <property type="project" value="InterPro"/>
</dbReference>
<dbReference type="InterPro" id="IPR027417">
    <property type="entry name" value="P-loop_NTPase"/>
</dbReference>
<dbReference type="InterPro" id="IPR010708">
    <property type="entry name" value="5'(3')-deoxyribonucleotidase"/>
</dbReference>
<name>A0A2G3E2H3_9FIRM</name>
<comment type="caution">
    <text evidence="4">The sequence shown here is derived from an EMBL/GenBank/DDBJ whole genome shotgun (WGS) entry which is preliminary data.</text>
</comment>
<gene>
    <name evidence="4" type="ORF">CSX02_07820</name>
</gene>
<evidence type="ECO:0000313" key="4">
    <source>
        <dbReference type="EMBL" id="PHU37439.1"/>
    </source>
</evidence>
<dbReference type="SMART" id="SM00072">
    <property type="entry name" value="GuKc"/>
    <property type="match status" value="1"/>
</dbReference>
<dbReference type="Gene3D" id="3.40.50.300">
    <property type="entry name" value="P-loop containing nucleotide triphosphate hydrolases"/>
    <property type="match status" value="1"/>
</dbReference>
<dbReference type="GO" id="GO:0008253">
    <property type="term" value="F:5'-nucleotidase activity"/>
    <property type="evidence" value="ECO:0007669"/>
    <property type="project" value="InterPro"/>
</dbReference>
<proteinExistence type="inferred from homology"/>
<dbReference type="GO" id="GO:0016301">
    <property type="term" value="F:kinase activity"/>
    <property type="evidence" value="ECO:0007669"/>
    <property type="project" value="UniProtKB-KW"/>
</dbReference>
<keyword evidence="4" id="KW-0808">Transferase</keyword>
<feature type="active site" description="Nucleophile" evidence="2">
    <location>
        <position position="9"/>
    </location>
</feature>
<dbReference type="PROSITE" id="PS50052">
    <property type="entry name" value="GUANYLATE_KINASE_2"/>
    <property type="match status" value="1"/>
</dbReference>
<keyword evidence="5" id="KW-1185">Reference proteome</keyword>
<reference evidence="4 5" key="2">
    <citation type="submission" date="2017-10" db="EMBL/GenBank/DDBJ databases">
        <authorList>
            <person name="Banno H."/>
            <person name="Chua N.-H."/>
        </authorList>
    </citation>
    <scope>NUCLEOTIDE SEQUENCE [LARGE SCALE GENOMIC DNA]</scope>
    <source>
        <strain evidence="4 5">JK623</strain>
    </source>
</reference>
<evidence type="ECO:0000313" key="5">
    <source>
        <dbReference type="Proteomes" id="UP000224563"/>
    </source>
</evidence>
<keyword evidence="4" id="KW-0418">Kinase</keyword>
<sequence>MLRPKIGLDWDDVTAPFNDIAIEMANEKYQFDPPLTLGEITSWANTGRASVIKEFYGQEALYERQTVPEENKKMIEKLMEIADVYFITAAYPQFMGIRAKQILDAFPDFPPENIILGNAKNLVQFDIILDDAIHNVLESPAAYPVLMRKPWNWKMTGLLSVNSMKEFVSLVEQIMLASHTKVTEIQAPAVLALVGPSGSGKTHLSNSLCVDPRFENPRTYCTKRSHNHRYLSEKDFAKQNFIEQTQYAGVKYGTKKEDIQSILDQGKFAVMPLDMCGAIAMKQHFKTAIIYLNRDKEILIHDILKEDYTIEEKTLRILSIDAEKRNREICDFVINNDKEDALEQVIGLTVGTMITDGGFFSQFGTQ</sequence>
<organism evidence="4 5">
    <name type="scientific">Agathobacter ruminis</name>
    <dbReference type="NCBI Taxonomy" id="1712665"/>
    <lineage>
        <taxon>Bacteria</taxon>
        <taxon>Bacillati</taxon>
        <taxon>Bacillota</taxon>
        <taxon>Clostridia</taxon>
        <taxon>Lachnospirales</taxon>
        <taxon>Lachnospiraceae</taxon>
        <taxon>Agathobacter</taxon>
    </lineage>
</organism>
<dbReference type="Pfam" id="PF00625">
    <property type="entry name" value="Guanylate_kin"/>
    <property type="match status" value="1"/>
</dbReference>
<dbReference type="Gene3D" id="3.40.50.1000">
    <property type="entry name" value="HAD superfamily/HAD-like"/>
    <property type="match status" value="1"/>
</dbReference>
<dbReference type="InterPro" id="IPR008144">
    <property type="entry name" value="Guanylate_kin-like_dom"/>
</dbReference>
<dbReference type="RefSeq" id="WP_081826663.1">
    <property type="nucleotide sequence ID" value="NZ_JANSWH010000050.1"/>
</dbReference>
<accession>A0A2G3E2H3</accession>
<comment type="similarity">
    <text evidence="1">Belongs to the 5'(3')-deoxyribonucleotidase family.</text>
</comment>
<reference evidence="4 5" key="1">
    <citation type="submission" date="2017-10" db="EMBL/GenBank/DDBJ databases">
        <title>Resolving the taxonomy of Roseburia spp., Eubacterium rectale and Agathobacter spp. through phylogenomic analysis.</title>
        <authorList>
            <person name="Sheridan P.O."/>
            <person name="Walker A.W."/>
            <person name="Duncan S.H."/>
            <person name="Scott K.P."/>
            <person name="Toole P.W.O."/>
            <person name="Luis P."/>
            <person name="Flint H.J."/>
        </authorList>
    </citation>
    <scope>NUCLEOTIDE SEQUENCE [LARGE SCALE GENOMIC DNA]</scope>
    <source>
        <strain evidence="4 5">JK623</strain>
    </source>
</reference>
<evidence type="ECO:0000256" key="2">
    <source>
        <dbReference type="PIRSR" id="PIRSR610708-1"/>
    </source>
</evidence>
<dbReference type="InterPro" id="IPR008145">
    <property type="entry name" value="GK/Ca_channel_bsu"/>
</dbReference>
<dbReference type="InterPro" id="IPR023214">
    <property type="entry name" value="HAD_sf"/>
</dbReference>
<dbReference type="Pfam" id="PF06941">
    <property type="entry name" value="NT5C"/>
    <property type="match status" value="1"/>
</dbReference>
<evidence type="ECO:0000256" key="1">
    <source>
        <dbReference type="ARBA" id="ARBA00009589"/>
    </source>
</evidence>
<feature type="active site" description="Proton donor" evidence="2">
    <location>
        <position position="11"/>
    </location>
</feature>
<evidence type="ECO:0000259" key="3">
    <source>
        <dbReference type="PROSITE" id="PS50052"/>
    </source>
</evidence>
<dbReference type="AlphaFoldDB" id="A0A2G3E2H3"/>
<dbReference type="EMBL" id="PDYG01000055">
    <property type="protein sequence ID" value="PHU37439.1"/>
    <property type="molecule type" value="Genomic_DNA"/>
</dbReference>
<dbReference type="Proteomes" id="UP000224563">
    <property type="component" value="Unassembled WGS sequence"/>
</dbReference>
<protein>
    <submittedName>
        <fullName evidence="4">Guanylate kinase</fullName>
    </submittedName>
</protein>
<feature type="domain" description="Guanylate kinase-like" evidence="3">
    <location>
        <begin position="188"/>
        <end position="350"/>
    </location>
</feature>